<keyword evidence="1" id="KW-0732">Signal</keyword>
<evidence type="ECO:0000313" key="2">
    <source>
        <dbReference type="EMBL" id="GFY98809.1"/>
    </source>
</evidence>
<evidence type="ECO:0000256" key="1">
    <source>
        <dbReference type="SAM" id="SignalP"/>
    </source>
</evidence>
<keyword evidence="3" id="KW-1185">Reference proteome</keyword>
<accession>A0A7J0FKX6</accession>
<feature type="chain" id="PRO_5029483376" description="Plant thionin family protein" evidence="1">
    <location>
        <begin position="27"/>
        <end position="80"/>
    </location>
</feature>
<dbReference type="InterPro" id="IPR036466">
    <property type="entry name" value="Pollen_allergen_ole-e-6_sf"/>
</dbReference>
<reference evidence="2 3" key="1">
    <citation type="submission" date="2019-07" db="EMBL/GenBank/DDBJ databases">
        <title>De Novo Assembly of kiwifruit Actinidia rufa.</title>
        <authorList>
            <person name="Sugita-Konishi S."/>
            <person name="Sato K."/>
            <person name="Mori E."/>
            <person name="Abe Y."/>
            <person name="Kisaki G."/>
            <person name="Hamano K."/>
            <person name="Suezawa K."/>
            <person name="Otani M."/>
            <person name="Fukuda T."/>
            <person name="Manabe T."/>
            <person name="Gomi K."/>
            <person name="Tabuchi M."/>
            <person name="Akimitsu K."/>
            <person name="Kataoka I."/>
        </authorList>
    </citation>
    <scope>NUCLEOTIDE SEQUENCE [LARGE SCALE GENOMIC DNA]</scope>
    <source>
        <strain evidence="3">cv. Fuchu</strain>
    </source>
</reference>
<dbReference type="Gene3D" id="1.10.287.720">
    <property type="entry name" value="Pollen allergen ole e 6"/>
    <property type="match status" value="1"/>
</dbReference>
<dbReference type="PANTHER" id="PTHR35632:SF1">
    <property type="entry name" value="MAJOR POLLEN ALLERGEN OLE E 6-LIKE"/>
    <property type="match status" value="1"/>
</dbReference>
<protein>
    <recommendedName>
        <fullName evidence="4">Plant thionin family protein</fullName>
    </recommendedName>
</protein>
<gene>
    <name evidence="2" type="ORF">Acr_13g0002100</name>
</gene>
<dbReference type="Pfam" id="PF09253">
    <property type="entry name" value="Ole_e_6"/>
    <property type="match status" value="1"/>
</dbReference>
<name>A0A7J0FKX6_9ERIC</name>
<proteinExistence type="predicted"/>
<dbReference type="OrthoDB" id="1869791at2759"/>
<dbReference type="AlphaFoldDB" id="A0A7J0FKX6"/>
<evidence type="ECO:0000313" key="3">
    <source>
        <dbReference type="Proteomes" id="UP000585474"/>
    </source>
</evidence>
<organism evidence="2 3">
    <name type="scientific">Actinidia rufa</name>
    <dbReference type="NCBI Taxonomy" id="165716"/>
    <lineage>
        <taxon>Eukaryota</taxon>
        <taxon>Viridiplantae</taxon>
        <taxon>Streptophyta</taxon>
        <taxon>Embryophyta</taxon>
        <taxon>Tracheophyta</taxon>
        <taxon>Spermatophyta</taxon>
        <taxon>Magnoliopsida</taxon>
        <taxon>eudicotyledons</taxon>
        <taxon>Gunneridae</taxon>
        <taxon>Pentapetalae</taxon>
        <taxon>asterids</taxon>
        <taxon>Ericales</taxon>
        <taxon>Actinidiaceae</taxon>
        <taxon>Actinidia</taxon>
    </lineage>
</organism>
<evidence type="ECO:0008006" key="4">
    <source>
        <dbReference type="Google" id="ProtNLM"/>
    </source>
</evidence>
<dbReference type="PANTHER" id="PTHR35632">
    <property type="entry name" value="MAJOR POLLEN ALLERGEN OLE E 6-LIKE"/>
    <property type="match status" value="1"/>
</dbReference>
<dbReference type="Proteomes" id="UP000585474">
    <property type="component" value="Unassembled WGS sequence"/>
</dbReference>
<sequence>MAGKMVAVFLMCVVVVAAMHVQEAEAMGEVFKPCYEECQKDCQASGNGNTFCEMKCDTDCSLKENAGTFSPHPSLSPYVL</sequence>
<dbReference type="InterPro" id="IPR015333">
    <property type="entry name" value="Pollen_allergen_ole-e-6"/>
</dbReference>
<dbReference type="EMBL" id="BJWL01000013">
    <property type="protein sequence ID" value="GFY98809.1"/>
    <property type="molecule type" value="Genomic_DNA"/>
</dbReference>
<feature type="signal peptide" evidence="1">
    <location>
        <begin position="1"/>
        <end position="26"/>
    </location>
</feature>
<dbReference type="SUPFAM" id="SSF111388">
    <property type="entry name" value="Pollen allergen ole e 6"/>
    <property type="match status" value="1"/>
</dbReference>
<comment type="caution">
    <text evidence="2">The sequence shown here is derived from an EMBL/GenBank/DDBJ whole genome shotgun (WGS) entry which is preliminary data.</text>
</comment>